<dbReference type="CDD" id="cd06261">
    <property type="entry name" value="TM_PBP2"/>
    <property type="match status" value="1"/>
</dbReference>
<dbReference type="Proteomes" id="UP000256977">
    <property type="component" value="Unassembled WGS sequence"/>
</dbReference>
<evidence type="ECO:0000313" key="9">
    <source>
        <dbReference type="EMBL" id="RED85266.1"/>
    </source>
</evidence>
<keyword evidence="2 7" id="KW-0813">Transport</keyword>
<dbReference type="InterPro" id="IPR000515">
    <property type="entry name" value="MetI-like"/>
</dbReference>
<name>A0A3D9KGK9_9BACL</name>
<evidence type="ECO:0000256" key="7">
    <source>
        <dbReference type="RuleBase" id="RU363032"/>
    </source>
</evidence>
<feature type="transmembrane region" description="Helical" evidence="7">
    <location>
        <begin position="85"/>
        <end position="106"/>
    </location>
</feature>
<dbReference type="SUPFAM" id="SSF161098">
    <property type="entry name" value="MetI-like"/>
    <property type="match status" value="1"/>
</dbReference>
<evidence type="ECO:0000256" key="2">
    <source>
        <dbReference type="ARBA" id="ARBA00022448"/>
    </source>
</evidence>
<feature type="domain" description="ABC transmembrane type-1" evidence="8">
    <location>
        <begin position="81"/>
        <end position="296"/>
    </location>
</feature>
<dbReference type="InterPro" id="IPR035906">
    <property type="entry name" value="MetI-like_sf"/>
</dbReference>
<evidence type="ECO:0000313" key="10">
    <source>
        <dbReference type="Proteomes" id="UP000256977"/>
    </source>
</evidence>
<organism evidence="9 10">
    <name type="scientific">Cohnella phaseoli</name>
    <dbReference type="NCBI Taxonomy" id="456490"/>
    <lineage>
        <taxon>Bacteria</taxon>
        <taxon>Bacillati</taxon>
        <taxon>Bacillota</taxon>
        <taxon>Bacilli</taxon>
        <taxon>Bacillales</taxon>
        <taxon>Paenibacillaceae</taxon>
        <taxon>Cohnella</taxon>
    </lineage>
</organism>
<feature type="transmembrane region" description="Helical" evidence="7">
    <location>
        <begin position="21"/>
        <end position="48"/>
    </location>
</feature>
<dbReference type="PROSITE" id="PS50928">
    <property type="entry name" value="ABC_TM1"/>
    <property type="match status" value="1"/>
</dbReference>
<keyword evidence="4 7" id="KW-0812">Transmembrane</keyword>
<evidence type="ECO:0000256" key="1">
    <source>
        <dbReference type="ARBA" id="ARBA00004651"/>
    </source>
</evidence>
<accession>A0A3D9KGK9</accession>
<protein>
    <submittedName>
        <fullName evidence="9">Putative aldouronate transport system permease protein</fullName>
    </submittedName>
</protein>
<dbReference type="PANTHER" id="PTHR43227">
    <property type="entry name" value="BLL4140 PROTEIN"/>
    <property type="match status" value="1"/>
</dbReference>
<keyword evidence="6 7" id="KW-0472">Membrane</keyword>
<dbReference type="InterPro" id="IPR050809">
    <property type="entry name" value="UgpAE/MalFG_permease"/>
</dbReference>
<dbReference type="Pfam" id="PF00528">
    <property type="entry name" value="BPD_transp_1"/>
    <property type="match status" value="1"/>
</dbReference>
<feature type="transmembrane region" description="Helical" evidence="7">
    <location>
        <begin position="118"/>
        <end position="138"/>
    </location>
</feature>
<keyword evidence="5 7" id="KW-1133">Transmembrane helix</keyword>
<evidence type="ECO:0000259" key="8">
    <source>
        <dbReference type="PROSITE" id="PS50928"/>
    </source>
</evidence>
<feature type="transmembrane region" description="Helical" evidence="7">
    <location>
        <begin position="222"/>
        <end position="243"/>
    </location>
</feature>
<dbReference type="PANTHER" id="PTHR43227:SF11">
    <property type="entry name" value="BLL4140 PROTEIN"/>
    <property type="match status" value="1"/>
</dbReference>
<reference evidence="9 10" key="1">
    <citation type="submission" date="2018-07" db="EMBL/GenBank/DDBJ databases">
        <title>Genomic Encyclopedia of Type Strains, Phase III (KMG-III): the genomes of soil and plant-associated and newly described type strains.</title>
        <authorList>
            <person name="Whitman W."/>
        </authorList>
    </citation>
    <scope>NUCLEOTIDE SEQUENCE [LARGE SCALE GENOMIC DNA]</scope>
    <source>
        <strain evidence="9 10">CECT 7287</strain>
    </source>
</reference>
<comment type="caution">
    <text evidence="9">The sequence shown here is derived from an EMBL/GenBank/DDBJ whole genome shotgun (WGS) entry which is preliminary data.</text>
</comment>
<comment type="subcellular location">
    <subcellularLocation>
        <location evidence="1 7">Cell membrane</location>
        <topology evidence="1 7">Multi-pass membrane protein</topology>
    </subcellularLocation>
</comment>
<feature type="transmembrane region" description="Helical" evidence="7">
    <location>
        <begin position="182"/>
        <end position="201"/>
    </location>
</feature>
<dbReference type="GO" id="GO:0055085">
    <property type="term" value="P:transmembrane transport"/>
    <property type="evidence" value="ECO:0007669"/>
    <property type="project" value="InterPro"/>
</dbReference>
<dbReference type="AlphaFoldDB" id="A0A3D9KGK9"/>
<comment type="similarity">
    <text evidence="7">Belongs to the binding-protein-dependent transport system permease family.</text>
</comment>
<evidence type="ECO:0000256" key="6">
    <source>
        <dbReference type="ARBA" id="ARBA00023136"/>
    </source>
</evidence>
<dbReference type="Gene3D" id="1.10.3720.10">
    <property type="entry name" value="MetI-like"/>
    <property type="match status" value="1"/>
</dbReference>
<proteinExistence type="inferred from homology"/>
<evidence type="ECO:0000256" key="3">
    <source>
        <dbReference type="ARBA" id="ARBA00022475"/>
    </source>
</evidence>
<evidence type="ECO:0000256" key="5">
    <source>
        <dbReference type="ARBA" id="ARBA00022989"/>
    </source>
</evidence>
<keyword evidence="3" id="KW-1003">Cell membrane</keyword>
<dbReference type="EMBL" id="QRDZ01000005">
    <property type="protein sequence ID" value="RED85266.1"/>
    <property type="molecule type" value="Genomic_DNA"/>
</dbReference>
<keyword evidence="10" id="KW-1185">Reference proteome</keyword>
<feature type="transmembrane region" description="Helical" evidence="7">
    <location>
        <begin position="278"/>
        <end position="300"/>
    </location>
</feature>
<evidence type="ECO:0000256" key="4">
    <source>
        <dbReference type="ARBA" id="ARBA00022692"/>
    </source>
</evidence>
<sequence>MSVPSMGDIIVKRQGGIKQWPLHLLLLPGVALVLIYSYGPMLGIAIAFKDFNPAQGLLRSPWTGWSNFTFLFELTDIFAVLRNTIVISAMKIVAGQVAPIVVALLLNELRKQWFKRTVQTIVYLPHFLSWVILGGILIDLLSPKEGIVNGLLGGLGIEPIFFLGDERWFPYTMVVSDVWKEFGFGTIVYLAALTGINPALYEAAVVDGAGRWRQTWSITLPGIAPIIVLLATLSMGNILNAGFDQIFVLYSPLVYETGDILDTFTYRLGLIDYQYGPAAAVGLFKSAVSFLFISVSYLLAYRLANYRIF</sequence>
<dbReference type="GO" id="GO:0005886">
    <property type="term" value="C:plasma membrane"/>
    <property type="evidence" value="ECO:0007669"/>
    <property type="project" value="UniProtKB-SubCell"/>
</dbReference>
<gene>
    <name evidence="9" type="ORF">DFP98_105277</name>
</gene>